<dbReference type="EMBL" id="CAXLJM020000007">
    <property type="protein sequence ID" value="CAL8073916.1"/>
    <property type="molecule type" value="Genomic_DNA"/>
</dbReference>
<proteinExistence type="predicted"/>
<dbReference type="InterPro" id="IPR037176">
    <property type="entry name" value="Osmotin/thaumatin-like_sf"/>
</dbReference>
<sequence>MRVFSTVLLCALALPALITGRTIKFANRCNQDIWISPLTNAQGPELAPGIVRLGQGADFSYQIPDGGWGGRFWPKMGCDGSGQNCEVGQSIAPCLPTGCDPPAETKVEFFFPVLNDGSDVWYDVSLVDGYSISAEIIPSSIQGSCTHTRCAMSLDSCPMEREVGDLRVIKNGRTVQCLSPCKKWNYPPPFGLGRPESEGNGLYYCCPTPPIYPEECRQSIVVETEYVKLIHRDCPTAYSYSYDDEAGLHNCPNNVNFEVNFCI</sequence>
<name>A0ABP1PQX0_9HEXA</name>
<dbReference type="InterPro" id="IPR001938">
    <property type="entry name" value="Thaumatin"/>
</dbReference>
<keyword evidence="1" id="KW-0732">Signal</keyword>
<dbReference type="Gene3D" id="2.60.110.10">
    <property type="entry name" value="Thaumatin"/>
    <property type="match status" value="1"/>
</dbReference>
<dbReference type="PROSITE" id="PS51367">
    <property type="entry name" value="THAUMATIN_2"/>
    <property type="match status" value="1"/>
</dbReference>
<evidence type="ECO:0000313" key="3">
    <source>
        <dbReference type="Proteomes" id="UP001642540"/>
    </source>
</evidence>
<gene>
    <name evidence="2" type="ORF">ODALV1_LOCUS2749</name>
</gene>
<dbReference type="PANTHER" id="PTHR31013">
    <property type="entry name" value="THAUMATIN FAMILY PROTEIN-RELATED"/>
    <property type="match status" value="1"/>
</dbReference>
<dbReference type="Proteomes" id="UP001642540">
    <property type="component" value="Unassembled WGS sequence"/>
</dbReference>
<organism evidence="2 3">
    <name type="scientific">Orchesella dallaii</name>
    <dbReference type="NCBI Taxonomy" id="48710"/>
    <lineage>
        <taxon>Eukaryota</taxon>
        <taxon>Metazoa</taxon>
        <taxon>Ecdysozoa</taxon>
        <taxon>Arthropoda</taxon>
        <taxon>Hexapoda</taxon>
        <taxon>Collembola</taxon>
        <taxon>Entomobryomorpha</taxon>
        <taxon>Entomobryoidea</taxon>
        <taxon>Orchesellidae</taxon>
        <taxon>Orchesellinae</taxon>
        <taxon>Orchesella</taxon>
    </lineage>
</organism>
<dbReference type="Pfam" id="PF00314">
    <property type="entry name" value="Thaumatin"/>
    <property type="match status" value="1"/>
</dbReference>
<keyword evidence="3" id="KW-1185">Reference proteome</keyword>
<feature type="signal peptide" evidence="1">
    <location>
        <begin position="1"/>
        <end position="20"/>
    </location>
</feature>
<accession>A0ABP1PQX0</accession>
<evidence type="ECO:0000313" key="2">
    <source>
        <dbReference type="EMBL" id="CAL8073916.1"/>
    </source>
</evidence>
<evidence type="ECO:0000256" key="1">
    <source>
        <dbReference type="SAM" id="SignalP"/>
    </source>
</evidence>
<dbReference type="PANTHER" id="PTHR31013:SF2">
    <property type="entry name" value="THAUMATIN-LIKE PROTEIN"/>
    <property type="match status" value="1"/>
</dbReference>
<evidence type="ECO:0008006" key="4">
    <source>
        <dbReference type="Google" id="ProtNLM"/>
    </source>
</evidence>
<protein>
    <recommendedName>
        <fullName evidence="4">Thaumatin-like protein</fullName>
    </recommendedName>
</protein>
<dbReference type="SMART" id="SM00205">
    <property type="entry name" value="THN"/>
    <property type="match status" value="1"/>
</dbReference>
<comment type="caution">
    <text evidence="2">The sequence shown here is derived from an EMBL/GenBank/DDBJ whole genome shotgun (WGS) entry which is preliminary data.</text>
</comment>
<reference evidence="2 3" key="1">
    <citation type="submission" date="2024-08" db="EMBL/GenBank/DDBJ databases">
        <authorList>
            <person name="Cucini C."/>
            <person name="Frati F."/>
        </authorList>
    </citation>
    <scope>NUCLEOTIDE SEQUENCE [LARGE SCALE GENOMIC DNA]</scope>
</reference>
<dbReference type="PIRSF" id="PIRSF002703">
    <property type="entry name" value="Thaumatin"/>
    <property type="match status" value="1"/>
</dbReference>
<feature type="chain" id="PRO_5046494629" description="Thaumatin-like protein" evidence="1">
    <location>
        <begin position="21"/>
        <end position="263"/>
    </location>
</feature>
<dbReference type="SUPFAM" id="SSF49870">
    <property type="entry name" value="Osmotin, thaumatin-like protein"/>
    <property type="match status" value="1"/>
</dbReference>